<gene>
    <name evidence="2" type="ORF">M670_04264</name>
</gene>
<dbReference type="Proteomes" id="UP000027936">
    <property type="component" value="Unassembled WGS sequence"/>
</dbReference>
<feature type="region of interest" description="Disordered" evidence="1">
    <location>
        <begin position="1"/>
        <end position="26"/>
    </location>
</feature>
<feature type="region of interest" description="Disordered" evidence="1">
    <location>
        <begin position="40"/>
        <end position="61"/>
    </location>
</feature>
<dbReference type="EMBL" id="JJRY01000025">
    <property type="protein sequence ID" value="KEF36571.1"/>
    <property type="molecule type" value="Genomic_DNA"/>
</dbReference>
<dbReference type="GeneID" id="89469107"/>
<evidence type="ECO:0000313" key="2">
    <source>
        <dbReference type="EMBL" id="KEF36571.1"/>
    </source>
</evidence>
<name>A0A072NGB9_SCHAZ</name>
<dbReference type="RefSeq" id="WP_003329243.1">
    <property type="nucleotide sequence ID" value="NZ_JJRY01000025.1"/>
</dbReference>
<dbReference type="OrthoDB" id="9969366at2"/>
<proteinExistence type="predicted"/>
<evidence type="ECO:0000256" key="1">
    <source>
        <dbReference type="SAM" id="MobiDB-lite"/>
    </source>
</evidence>
<comment type="caution">
    <text evidence="2">The sequence shown here is derived from an EMBL/GenBank/DDBJ whole genome shotgun (WGS) entry which is preliminary data.</text>
</comment>
<protein>
    <submittedName>
        <fullName evidence="2">Uncharacterized protein</fullName>
    </submittedName>
</protein>
<dbReference type="PATRIC" id="fig|1348973.3.peg.4145"/>
<accession>A0A072NGB9</accession>
<sequence>MLKVVVENDEFDKQDEQSDHKKLPLGKNVKKALKEYLRDYKGHGDRPLFPSPKNEKLPIRD</sequence>
<evidence type="ECO:0000313" key="3">
    <source>
        <dbReference type="Proteomes" id="UP000027936"/>
    </source>
</evidence>
<organism evidence="2 3">
    <name type="scientific">Schinkia azotoformans MEV2011</name>
    <dbReference type="NCBI Taxonomy" id="1348973"/>
    <lineage>
        <taxon>Bacteria</taxon>
        <taxon>Bacillati</taxon>
        <taxon>Bacillota</taxon>
        <taxon>Bacilli</taxon>
        <taxon>Bacillales</taxon>
        <taxon>Bacillaceae</taxon>
        <taxon>Calidifontibacillus/Schinkia group</taxon>
        <taxon>Schinkia</taxon>
    </lineage>
</organism>
<dbReference type="AlphaFoldDB" id="A0A072NGB9"/>
<reference evidence="2 3" key="1">
    <citation type="submission" date="2014-04" db="EMBL/GenBank/DDBJ databases">
        <title>Draft genome sequence of Bacillus azotoformans MEV2011, a (co-) denitrifying strain unable to grow in the presence of oxygen.</title>
        <authorList>
            <person name="Nielsen M."/>
            <person name="Schreiber L."/>
            <person name="Finster K."/>
            <person name="Schramm A."/>
        </authorList>
    </citation>
    <scope>NUCLEOTIDE SEQUENCE [LARGE SCALE GENOMIC DNA]</scope>
    <source>
        <strain evidence="2 3">MEV2011</strain>
    </source>
</reference>